<dbReference type="EMBL" id="CP060782">
    <property type="protein sequence ID" value="QNP46536.1"/>
    <property type="molecule type" value="Genomic_DNA"/>
</dbReference>
<keyword evidence="4" id="KW-1185">Reference proteome</keyword>
<reference evidence="3 4" key="1">
    <citation type="submission" date="2020-08" db="EMBL/GenBank/DDBJ databases">
        <title>Genome sequence of Sphingomonas sediminicola KACC 15039T.</title>
        <authorList>
            <person name="Hyun D.-W."/>
            <person name="Bae J.-W."/>
        </authorList>
    </citation>
    <scope>NUCLEOTIDE SEQUENCE [LARGE SCALE GENOMIC DNA]</scope>
    <source>
        <strain evidence="3 4">KACC 15039</strain>
    </source>
</reference>
<evidence type="ECO:0000313" key="3">
    <source>
        <dbReference type="EMBL" id="QNP46536.1"/>
    </source>
</evidence>
<dbReference type="Proteomes" id="UP000516105">
    <property type="component" value="Chromosome"/>
</dbReference>
<sequence>MATDSVASADAVRLSPARLPDKIPDLSRRGLILFQLIWIPALLLAVAGPLAGIWLRFDQSGENSALIVGSRIGLGLSEDDLTKVRFPIGKAAKAAGVKAGDDIVAIDGTPVARVVPISKRGLAQPHDATDMDYALFTPIIEGGDESDYTIRLRSRDGSEKNFRVRPGEDHIGQAASSVGFPPVLLSVVDLLHLLTYPFLLFAAWILHRRKPEDLISSVLSLAILLTIAAEQPSAGFLTFVLHLPEWAHRTLYDVGNICLLAGVLLFPFGQLRPRFVIVPLALLPVLFLLEGEWYRAVFMLFMAVAVATLFARLRETPPGDARQQIKWALFGFSGYAVFLASALAADAFKLQVGSFGSQLLLELLGGLSFGLAFLCLQLGLMVALLRFRLYDAEVVISRSATFALVTVFIGGIFAASNEAVKVFIQGLYGPNAGQSPGIFAAAVATVLVTPAQERIQRWSEQRFQRNLVRLREDLPSFLRELRESASIQELLDDTLKRIESGFGRRALQCLSTARSLPRAG</sequence>
<dbReference type="RefSeq" id="WP_187709489.1">
    <property type="nucleotide sequence ID" value="NZ_CP060782.1"/>
</dbReference>
<feature type="domain" description="PDZ" evidence="2">
    <location>
        <begin position="52"/>
        <end position="111"/>
    </location>
</feature>
<feature type="transmembrane region" description="Helical" evidence="1">
    <location>
        <begin position="295"/>
        <end position="313"/>
    </location>
</feature>
<feature type="transmembrane region" description="Helical" evidence="1">
    <location>
        <begin position="218"/>
        <end position="240"/>
    </location>
</feature>
<name>A0ABX6T9M6_9SPHN</name>
<evidence type="ECO:0000256" key="1">
    <source>
        <dbReference type="SAM" id="Phobius"/>
    </source>
</evidence>
<feature type="transmembrane region" description="Helical" evidence="1">
    <location>
        <begin position="399"/>
        <end position="416"/>
    </location>
</feature>
<keyword evidence="1" id="KW-0472">Membrane</keyword>
<keyword evidence="1" id="KW-0812">Transmembrane</keyword>
<organism evidence="3 4">
    <name type="scientific">Sphingomonas sediminicola</name>
    <dbReference type="NCBI Taxonomy" id="386874"/>
    <lineage>
        <taxon>Bacteria</taxon>
        <taxon>Pseudomonadati</taxon>
        <taxon>Pseudomonadota</taxon>
        <taxon>Alphaproteobacteria</taxon>
        <taxon>Sphingomonadales</taxon>
        <taxon>Sphingomonadaceae</taxon>
        <taxon>Sphingomonas</taxon>
    </lineage>
</organism>
<dbReference type="Gene3D" id="2.30.42.10">
    <property type="match status" value="1"/>
</dbReference>
<feature type="transmembrane region" description="Helical" evidence="1">
    <location>
        <begin position="436"/>
        <end position="455"/>
    </location>
</feature>
<gene>
    <name evidence="3" type="ORF">H9L14_05220</name>
</gene>
<evidence type="ECO:0000259" key="2">
    <source>
        <dbReference type="PROSITE" id="PS50106"/>
    </source>
</evidence>
<accession>A0ABX6T9M6</accession>
<evidence type="ECO:0000313" key="4">
    <source>
        <dbReference type="Proteomes" id="UP000516105"/>
    </source>
</evidence>
<dbReference type="InterPro" id="IPR001478">
    <property type="entry name" value="PDZ"/>
</dbReference>
<dbReference type="PROSITE" id="PS50106">
    <property type="entry name" value="PDZ"/>
    <property type="match status" value="1"/>
</dbReference>
<dbReference type="InterPro" id="IPR036034">
    <property type="entry name" value="PDZ_sf"/>
</dbReference>
<feature type="transmembrane region" description="Helical" evidence="1">
    <location>
        <begin position="246"/>
        <end position="266"/>
    </location>
</feature>
<keyword evidence="1" id="KW-1133">Transmembrane helix</keyword>
<feature type="transmembrane region" description="Helical" evidence="1">
    <location>
        <begin position="183"/>
        <end position="206"/>
    </location>
</feature>
<feature type="transmembrane region" description="Helical" evidence="1">
    <location>
        <begin position="325"/>
        <end position="345"/>
    </location>
</feature>
<feature type="transmembrane region" description="Helical" evidence="1">
    <location>
        <begin position="365"/>
        <end position="387"/>
    </location>
</feature>
<protein>
    <recommendedName>
        <fullName evidence="2">PDZ domain-containing protein</fullName>
    </recommendedName>
</protein>
<feature type="transmembrane region" description="Helical" evidence="1">
    <location>
        <begin position="31"/>
        <end position="55"/>
    </location>
</feature>
<proteinExistence type="predicted"/>